<evidence type="ECO:0000313" key="3">
    <source>
        <dbReference type="Proteomes" id="UP000886883"/>
    </source>
</evidence>
<evidence type="ECO:0008006" key="4">
    <source>
        <dbReference type="Google" id="ProtNLM"/>
    </source>
</evidence>
<sequence>MREQRASRRALPGSMTVEAAIALPLFLFAAVNLLSLFLMFQEFSVQEGELHQAGRTLSLLAYGQEGGESDVRLVRTQRVTPLIPVAGFPGALVANGCVMHKWIGFGLGEETGSGADPRREELVFITASGTAWHRDRGCDYLNPRIELLSLDEAAAAKNSGGQPYTPCLLCRPAGPIVYVTASGERYHGTVTCGGLRRTITGVSIEEAQDMGRHACPKCG</sequence>
<dbReference type="AlphaFoldDB" id="A0A9D2MTC9"/>
<proteinExistence type="predicted"/>
<reference evidence="2" key="1">
    <citation type="journal article" date="2021" name="PeerJ">
        <title>Extensive microbial diversity within the chicken gut microbiome revealed by metagenomics and culture.</title>
        <authorList>
            <person name="Gilroy R."/>
            <person name="Ravi A."/>
            <person name="Getino M."/>
            <person name="Pursley I."/>
            <person name="Horton D.L."/>
            <person name="Alikhan N.F."/>
            <person name="Baker D."/>
            <person name="Gharbi K."/>
            <person name="Hall N."/>
            <person name="Watson M."/>
            <person name="Adriaenssens E.M."/>
            <person name="Foster-Nyarko E."/>
            <person name="Jarju S."/>
            <person name="Secka A."/>
            <person name="Antonio M."/>
            <person name="Oren A."/>
            <person name="Chaudhuri R.R."/>
            <person name="La Ragione R."/>
            <person name="Hildebrand F."/>
            <person name="Pallen M.J."/>
        </authorList>
    </citation>
    <scope>NUCLEOTIDE SEQUENCE</scope>
    <source>
        <strain evidence="2">USAMLcec3-2134</strain>
    </source>
</reference>
<protein>
    <recommendedName>
        <fullName evidence="4">Pilus assembly protein</fullName>
    </recommendedName>
</protein>
<feature type="transmembrane region" description="Helical" evidence="1">
    <location>
        <begin position="21"/>
        <end position="40"/>
    </location>
</feature>
<evidence type="ECO:0000256" key="1">
    <source>
        <dbReference type="SAM" id="Phobius"/>
    </source>
</evidence>
<organism evidence="2 3">
    <name type="scientific">Candidatus Eisenbergiella merdigallinarum</name>
    <dbReference type="NCBI Taxonomy" id="2838552"/>
    <lineage>
        <taxon>Bacteria</taxon>
        <taxon>Bacillati</taxon>
        <taxon>Bacillota</taxon>
        <taxon>Clostridia</taxon>
        <taxon>Lachnospirales</taxon>
        <taxon>Lachnospiraceae</taxon>
        <taxon>Eisenbergiella</taxon>
    </lineage>
</organism>
<keyword evidence="1" id="KW-0472">Membrane</keyword>
<keyword evidence="1" id="KW-0812">Transmembrane</keyword>
<reference evidence="2" key="2">
    <citation type="submission" date="2021-04" db="EMBL/GenBank/DDBJ databases">
        <authorList>
            <person name="Gilroy R."/>
        </authorList>
    </citation>
    <scope>NUCLEOTIDE SEQUENCE</scope>
    <source>
        <strain evidence="2">USAMLcec3-2134</strain>
    </source>
</reference>
<name>A0A9D2MTC9_9FIRM</name>
<keyword evidence="1" id="KW-1133">Transmembrane helix</keyword>
<gene>
    <name evidence="2" type="ORF">H9763_09430</name>
</gene>
<dbReference type="EMBL" id="DWXE01000039">
    <property type="protein sequence ID" value="HJB91665.1"/>
    <property type="molecule type" value="Genomic_DNA"/>
</dbReference>
<dbReference type="Proteomes" id="UP000886883">
    <property type="component" value="Unassembled WGS sequence"/>
</dbReference>
<comment type="caution">
    <text evidence="2">The sequence shown here is derived from an EMBL/GenBank/DDBJ whole genome shotgun (WGS) entry which is preliminary data.</text>
</comment>
<evidence type="ECO:0000313" key="2">
    <source>
        <dbReference type="EMBL" id="HJB91665.1"/>
    </source>
</evidence>
<accession>A0A9D2MTC9</accession>